<dbReference type="Pfam" id="PF04542">
    <property type="entry name" value="Sigma70_r2"/>
    <property type="match status" value="1"/>
</dbReference>
<dbReference type="GO" id="GO:0003677">
    <property type="term" value="F:DNA binding"/>
    <property type="evidence" value="ECO:0007669"/>
    <property type="project" value="UniProtKB-KW"/>
</dbReference>
<dbReference type="Gene3D" id="1.10.1740.10">
    <property type="match status" value="1"/>
</dbReference>
<keyword evidence="3" id="KW-0731">Sigma factor</keyword>
<organism evidence="8 9">
    <name type="scientific">Clostridium argentinense CDC 2741</name>
    <dbReference type="NCBI Taxonomy" id="1418104"/>
    <lineage>
        <taxon>Bacteria</taxon>
        <taxon>Bacillati</taxon>
        <taxon>Bacillota</taxon>
        <taxon>Clostridia</taxon>
        <taxon>Eubacteriales</taxon>
        <taxon>Clostridiaceae</taxon>
        <taxon>Clostridium</taxon>
    </lineage>
</organism>
<dbReference type="STRING" id="29341.RSJ17_01050"/>
<dbReference type="InterPro" id="IPR013249">
    <property type="entry name" value="RNA_pol_sigma70_r4_t2"/>
</dbReference>
<feature type="domain" description="RNA polymerase sigma-70 region 2" evidence="6">
    <location>
        <begin position="9"/>
        <end position="75"/>
    </location>
</feature>
<evidence type="ECO:0000256" key="3">
    <source>
        <dbReference type="ARBA" id="ARBA00023082"/>
    </source>
</evidence>
<keyword evidence="9" id="KW-1185">Reference proteome</keyword>
<evidence type="ECO:0000259" key="7">
    <source>
        <dbReference type="Pfam" id="PF08281"/>
    </source>
</evidence>
<dbReference type="PANTHER" id="PTHR43133">
    <property type="entry name" value="RNA POLYMERASE ECF-TYPE SIGMA FACTO"/>
    <property type="match status" value="1"/>
</dbReference>
<reference evidence="8 9" key="1">
    <citation type="journal article" date="2015" name="Infect. Genet. Evol.">
        <title>Genomic sequences of six botulinum neurotoxin-producing strains representing three clostridial species illustrate the mobility and diversity of botulinum neurotoxin genes.</title>
        <authorList>
            <person name="Smith T.J."/>
            <person name="Hill K.K."/>
            <person name="Xie G."/>
            <person name="Foley B.T."/>
            <person name="Williamson C.H."/>
            <person name="Foster J.T."/>
            <person name="Johnson S.L."/>
            <person name="Chertkov O."/>
            <person name="Teshima H."/>
            <person name="Gibbons H.S."/>
            <person name="Johnsky L.A."/>
            <person name="Karavis M.A."/>
            <person name="Smith L.A."/>
        </authorList>
    </citation>
    <scope>NUCLEOTIDE SEQUENCE [LARGE SCALE GENOMIC DNA]</scope>
    <source>
        <strain evidence="8 9">CDC 2741</strain>
    </source>
</reference>
<dbReference type="InterPro" id="IPR013325">
    <property type="entry name" value="RNA_pol_sigma_r2"/>
</dbReference>
<evidence type="ECO:0000256" key="1">
    <source>
        <dbReference type="ARBA" id="ARBA00010641"/>
    </source>
</evidence>
<evidence type="ECO:0000313" key="8">
    <source>
        <dbReference type="EMBL" id="KIE48444.1"/>
    </source>
</evidence>
<dbReference type="GO" id="GO:0006352">
    <property type="term" value="P:DNA-templated transcription initiation"/>
    <property type="evidence" value="ECO:0007669"/>
    <property type="project" value="InterPro"/>
</dbReference>
<dbReference type="AlphaFoldDB" id="A0A0C1U6T7"/>
<comment type="similarity">
    <text evidence="1">Belongs to the sigma-70 factor family. ECF subfamily.</text>
</comment>
<keyword evidence="5" id="KW-0804">Transcription</keyword>
<comment type="caution">
    <text evidence="8">The sequence shown here is derived from an EMBL/GenBank/DDBJ whole genome shotgun (WGS) entry which is preliminary data.</text>
</comment>
<gene>
    <name evidence="8" type="ORF">U732_4275</name>
</gene>
<evidence type="ECO:0000313" key="9">
    <source>
        <dbReference type="Proteomes" id="UP000031366"/>
    </source>
</evidence>
<evidence type="ECO:0000256" key="4">
    <source>
        <dbReference type="ARBA" id="ARBA00023125"/>
    </source>
</evidence>
<accession>A0A0C1U6T7</accession>
<dbReference type="Proteomes" id="UP000031366">
    <property type="component" value="Unassembled WGS sequence"/>
</dbReference>
<keyword evidence="2" id="KW-0805">Transcription regulation</keyword>
<sequence length="166" mass="19745">MNDELINKLFKDNMKIIYKYLLKIGCSHHDAEDIIQDTMCKTIEYIDVIDANKISSWLFKVALNKYYDLCRKKSKYPSVNIDDKNFITSIFSEFSTQCNEQIDIESILNRLNSTYRNLLILKYDIGLSYKDMSKILDMNEDKIRTYLYRARKSFKVEYGGKHNEKE</sequence>
<protein>
    <submittedName>
        <fullName evidence="8">RNA polymerase sigma factor, sigma-70 family protein</fullName>
    </submittedName>
</protein>
<name>A0A0C1U6T7_9CLOT</name>
<feature type="domain" description="RNA polymerase sigma factor 70 region 4 type 2" evidence="7">
    <location>
        <begin position="103"/>
        <end position="152"/>
    </location>
</feature>
<dbReference type="EMBL" id="AYSO01000008">
    <property type="protein sequence ID" value="KIE48444.1"/>
    <property type="molecule type" value="Genomic_DNA"/>
</dbReference>
<evidence type="ECO:0000256" key="5">
    <source>
        <dbReference type="ARBA" id="ARBA00023163"/>
    </source>
</evidence>
<dbReference type="Gene3D" id="1.10.10.10">
    <property type="entry name" value="Winged helix-like DNA-binding domain superfamily/Winged helix DNA-binding domain"/>
    <property type="match status" value="1"/>
</dbReference>
<dbReference type="RefSeq" id="WP_039629733.1">
    <property type="nucleotide sequence ID" value="NZ_AYSO01000008.1"/>
</dbReference>
<dbReference type="InterPro" id="IPR014284">
    <property type="entry name" value="RNA_pol_sigma-70_dom"/>
</dbReference>
<dbReference type="CDD" id="cd06171">
    <property type="entry name" value="Sigma70_r4"/>
    <property type="match status" value="1"/>
</dbReference>
<dbReference type="SUPFAM" id="SSF88946">
    <property type="entry name" value="Sigma2 domain of RNA polymerase sigma factors"/>
    <property type="match status" value="1"/>
</dbReference>
<dbReference type="OrthoDB" id="9784984at2"/>
<dbReference type="InterPro" id="IPR013324">
    <property type="entry name" value="RNA_pol_sigma_r3/r4-like"/>
</dbReference>
<dbReference type="GO" id="GO:0016987">
    <property type="term" value="F:sigma factor activity"/>
    <property type="evidence" value="ECO:0007669"/>
    <property type="project" value="UniProtKB-KW"/>
</dbReference>
<keyword evidence="4" id="KW-0238">DNA-binding</keyword>
<dbReference type="NCBIfam" id="TIGR02937">
    <property type="entry name" value="sigma70-ECF"/>
    <property type="match status" value="1"/>
</dbReference>
<dbReference type="InterPro" id="IPR039425">
    <property type="entry name" value="RNA_pol_sigma-70-like"/>
</dbReference>
<dbReference type="PANTHER" id="PTHR43133:SF52">
    <property type="entry name" value="ECF RNA POLYMERASE SIGMA FACTOR SIGL"/>
    <property type="match status" value="1"/>
</dbReference>
<evidence type="ECO:0000256" key="2">
    <source>
        <dbReference type="ARBA" id="ARBA00023015"/>
    </source>
</evidence>
<dbReference type="SUPFAM" id="SSF88659">
    <property type="entry name" value="Sigma3 and sigma4 domains of RNA polymerase sigma factors"/>
    <property type="match status" value="1"/>
</dbReference>
<dbReference type="Pfam" id="PF08281">
    <property type="entry name" value="Sigma70_r4_2"/>
    <property type="match status" value="1"/>
</dbReference>
<dbReference type="InterPro" id="IPR007627">
    <property type="entry name" value="RNA_pol_sigma70_r2"/>
</dbReference>
<proteinExistence type="inferred from homology"/>
<dbReference type="InterPro" id="IPR036388">
    <property type="entry name" value="WH-like_DNA-bd_sf"/>
</dbReference>
<evidence type="ECO:0000259" key="6">
    <source>
        <dbReference type="Pfam" id="PF04542"/>
    </source>
</evidence>